<dbReference type="PANTHER" id="PTHR22901">
    <property type="entry name" value="SIALATE O-ACETYLESTERASE"/>
    <property type="match status" value="1"/>
</dbReference>
<sequence>MMKKILYLSVILFIIIVPLTVFSQVSLPKVLGDNMVLQQGKKVTIWGNAAPAENVVVKFQKQNKKTKADENGNWSVQLDELNATNKPQQLIVQGKNNKILLKNILIGEVWLVSGQSNMEYSMNNHPQFAKPKKGDPDYLYKKYKSAKEPTIRVLYVEKNLNTDTLPSKGWQMIDEETLKPVSAIGYFFAKTLVDSLNVPVGFISTSWGGTPIETWTPEEAYQNSAVFRSKVVDNKLNNVVIGERFHKMVRPMVPYSLRGFLWYQGETNVIEGDRGNYADKKKLFIESWRSAWNDNNLPFYYVQLAPFAYSQQRDLLPKTWDALPNVWEAQTSCMSISRTGMVVTTDLVDNPRDIHPSYKWIIADRLARWALVKDYGWRNLVYCGPIYKTMTISEDKVILEFDYTGSGLTTNNGKDPDWFYMKNEKGVFVKVNATIENDKIVILRGNNKNVPVEIRFGWDEIAMPNLINKEGLPASPFRTSK</sequence>
<dbReference type="Gene3D" id="2.60.40.10">
    <property type="entry name" value="Immunoglobulins"/>
    <property type="match status" value="1"/>
</dbReference>
<dbReference type="InterPro" id="IPR036514">
    <property type="entry name" value="SGNH_hydro_sf"/>
</dbReference>
<dbReference type="STRING" id="1445607.JCM10512_3307"/>
<dbReference type="InterPro" id="IPR039329">
    <property type="entry name" value="SIAE"/>
</dbReference>
<dbReference type="InterPro" id="IPR005181">
    <property type="entry name" value="SASA"/>
</dbReference>
<comment type="caution">
    <text evidence="3">The sequence shown here is derived from an EMBL/GenBank/DDBJ whole genome shotgun (WGS) entry which is preliminary data.</text>
</comment>
<keyword evidence="1" id="KW-0378">Hydrolase</keyword>
<proteinExistence type="predicted"/>
<evidence type="ECO:0000256" key="1">
    <source>
        <dbReference type="ARBA" id="ARBA00022801"/>
    </source>
</evidence>
<dbReference type="OrthoDB" id="9816001at2"/>
<dbReference type="PANTHER" id="PTHR22901:SF0">
    <property type="entry name" value="SIALATE O-ACETYLESTERASE"/>
    <property type="match status" value="1"/>
</dbReference>
<dbReference type="Proteomes" id="UP000019131">
    <property type="component" value="Unassembled WGS sequence"/>
</dbReference>
<dbReference type="EMBL" id="BAIV01000021">
    <property type="protein sequence ID" value="GAE84928.1"/>
    <property type="molecule type" value="Genomic_DNA"/>
</dbReference>
<accession>W4UWH0</accession>
<dbReference type="Pfam" id="PF03629">
    <property type="entry name" value="SASA"/>
    <property type="match status" value="1"/>
</dbReference>
<dbReference type="GO" id="GO:0001681">
    <property type="term" value="F:sialate O-acetylesterase activity"/>
    <property type="evidence" value="ECO:0007669"/>
    <property type="project" value="InterPro"/>
</dbReference>
<evidence type="ECO:0000313" key="4">
    <source>
        <dbReference type="Proteomes" id="UP000019131"/>
    </source>
</evidence>
<dbReference type="GO" id="GO:0005975">
    <property type="term" value="P:carbohydrate metabolic process"/>
    <property type="evidence" value="ECO:0007669"/>
    <property type="project" value="TreeGrafter"/>
</dbReference>
<evidence type="ECO:0000259" key="2">
    <source>
        <dbReference type="Pfam" id="PF03629"/>
    </source>
</evidence>
<organism evidence="3 4">
    <name type="scientific">Bacteroides reticulotermitis JCM 10512</name>
    <dbReference type="NCBI Taxonomy" id="1445607"/>
    <lineage>
        <taxon>Bacteria</taxon>
        <taxon>Pseudomonadati</taxon>
        <taxon>Bacteroidota</taxon>
        <taxon>Bacteroidia</taxon>
        <taxon>Bacteroidales</taxon>
        <taxon>Bacteroidaceae</taxon>
        <taxon>Bacteroides</taxon>
    </lineage>
</organism>
<keyword evidence="4" id="KW-1185">Reference proteome</keyword>
<dbReference type="Gene3D" id="3.40.50.1110">
    <property type="entry name" value="SGNH hydrolase"/>
    <property type="match status" value="1"/>
</dbReference>
<dbReference type="SUPFAM" id="SSF52266">
    <property type="entry name" value="SGNH hydrolase"/>
    <property type="match status" value="1"/>
</dbReference>
<reference evidence="3 4" key="1">
    <citation type="journal article" date="2014" name="Genome Announc.">
        <title>Draft Genome Sequence of Bacteroides reticulotermitis Strain JCM 10512T, Isolated from the Gut of a Termite.</title>
        <authorList>
            <person name="Yuki M."/>
            <person name="Oshima K."/>
            <person name="Suda W."/>
            <person name="Sakamoto M."/>
            <person name="Iida T."/>
            <person name="Hattori M."/>
            <person name="Ohkuma M."/>
        </authorList>
    </citation>
    <scope>NUCLEOTIDE SEQUENCE [LARGE SCALE GENOMIC DNA]</scope>
    <source>
        <strain evidence="3 4">JCM 10512</strain>
    </source>
</reference>
<name>W4UWH0_9BACE</name>
<protein>
    <submittedName>
        <fullName evidence="3">Sialic acid-specific 9-O-acetylesterase</fullName>
    </submittedName>
</protein>
<dbReference type="AlphaFoldDB" id="W4UWH0"/>
<gene>
    <name evidence="3" type="ORF">JCM10512_3307</name>
</gene>
<dbReference type="InterPro" id="IPR013783">
    <property type="entry name" value="Ig-like_fold"/>
</dbReference>
<evidence type="ECO:0000313" key="3">
    <source>
        <dbReference type="EMBL" id="GAE84928.1"/>
    </source>
</evidence>
<feature type="domain" description="Sialate O-acetylesterase" evidence="2">
    <location>
        <begin position="108"/>
        <end position="356"/>
    </location>
</feature>